<reference evidence="2 3" key="1">
    <citation type="journal article" date="2012" name="Proc. Natl. Acad. Sci. U.S.A.">
        <title>Comparative genomics of Ceriporiopsis subvermispora and Phanerochaete chrysosporium provide insight into selective ligninolysis.</title>
        <authorList>
            <person name="Fernandez-Fueyo E."/>
            <person name="Ruiz-Duenas F.J."/>
            <person name="Ferreira P."/>
            <person name="Floudas D."/>
            <person name="Hibbett D.S."/>
            <person name="Canessa P."/>
            <person name="Larrondo L.F."/>
            <person name="James T.Y."/>
            <person name="Seelenfreund D."/>
            <person name="Lobos S."/>
            <person name="Polanco R."/>
            <person name="Tello M."/>
            <person name="Honda Y."/>
            <person name="Watanabe T."/>
            <person name="Watanabe T."/>
            <person name="Ryu J.S."/>
            <person name="Kubicek C.P."/>
            <person name="Schmoll M."/>
            <person name="Gaskell J."/>
            <person name="Hammel K.E."/>
            <person name="St John F.J."/>
            <person name="Vanden Wymelenberg A."/>
            <person name="Sabat G."/>
            <person name="Splinter BonDurant S."/>
            <person name="Syed K."/>
            <person name="Yadav J.S."/>
            <person name="Doddapaneni H."/>
            <person name="Subramanian V."/>
            <person name="Lavin J.L."/>
            <person name="Oguiza J.A."/>
            <person name="Perez G."/>
            <person name="Pisabarro A.G."/>
            <person name="Ramirez L."/>
            <person name="Santoyo F."/>
            <person name="Master E."/>
            <person name="Coutinho P.M."/>
            <person name="Henrissat B."/>
            <person name="Lombard V."/>
            <person name="Magnuson J.K."/>
            <person name="Kuees U."/>
            <person name="Hori C."/>
            <person name="Igarashi K."/>
            <person name="Samejima M."/>
            <person name="Held B.W."/>
            <person name="Barry K.W."/>
            <person name="LaButti K.M."/>
            <person name="Lapidus A."/>
            <person name="Lindquist E.A."/>
            <person name="Lucas S.M."/>
            <person name="Riley R."/>
            <person name="Salamov A.A."/>
            <person name="Hoffmeister D."/>
            <person name="Schwenk D."/>
            <person name="Hadar Y."/>
            <person name="Yarden O."/>
            <person name="de Vries R.P."/>
            <person name="Wiebenga A."/>
            <person name="Stenlid J."/>
            <person name="Eastwood D."/>
            <person name="Grigoriev I.V."/>
            <person name="Berka R.M."/>
            <person name="Blanchette R.A."/>
            <person name="Kersten P."/>
            <person name="Martinez A.T."/>
            <person name="Vicuna R."/>
            <person name="Cullen D."/>
        </authorList>
    </citation>
    <scope>NUCLEOTIDE SEQUENCE [LARGE SCALE GENOMIC DNA]</scope>
    <source>
        <strain evidence="2 3">B</strain>
    </source>
</reference>
<gene>
    <name evidence="2" type="ORF">CERSUDRAFT_110128</name>
</gene>
<protein>
    <submittedName>
        <fullName evidence="2">Uncharacterized protein</fullName>
    </submittedName>
</protein>
<proteinExistence type="predicted"/>
<keyword evidence="3" id="KW-1185">Reference proteome</keyword>
<dbReference type="Proteomes" id="UP000016930">
    <property type="component" value="Unassembled WGS sequence"/>
</dbReference>
<evidence type="ECO:0000256" key="1">
    <source>
        <dbReference type="SAM" id="MobiDB-lite"/>
    </source>
</evidence>
<dbReference type="AlphaFoldDB" id="M2PXH5"/>
<dbReference type="EMBL" id="KB445791">
    <property type="protein sequence ID" value="EMD41579.1"/>
    <property type="molecule type" value="Genomic_DNA"/>
</dbReference>
<organism evidence="2 3">
    <name type="scientific">Ceriporiopsis subvermispora (strain B)</name>
    <name type="common">White-rot fungus</name>
    <name type="synonym">Gelatoporia subvermispora</name>
    <dbReference type="NCBI Taxonomy" id="914234"/>
    <lineage>
        <taxon>Eukaryota</taxon>
        <taxon>Fungi</taxon>
        <taxon>Dikarya</taxon>
        <taxon>Basidiomycota</taxon>
        <taxon>Agaricomycotina</taxon>
        <taxon>Agaricomycetes</taxon>
        <taxon>Polyporales</taxon>
        <taxon>Gelatoporiaceae</taxon>
        <taxon>Gelatoporia</taxon>
    </lineage>
</organism>
<name>M2PXH5_CERS8</name>
<dbReference type="HOGENOM" id="CLU_2757557_0_0_1"/>
<sequence>MPIKGLLCSHCVNTQTGANKRIVGPLANAHGIGESSSAQTQPTLRSSHPFSRDISWTLDSCGQVRPGIHL</sequence>
<evidence type="ECO:0000313" key="2">
    <source>
        <dbReference type="EMBL" id="EMD41579.1"/>
    </source>
</evidence>
<accession>M2PXH5</accession>
<feature type="compositionally biased region" description="Polar residues" evidence="1">
    <location>
        <begin position="34"/>
        <end position="49"/>
    </location>
</feature>
<feature type="region of interest" description="Disordered" evidence="1">
    <location>
        <begin position="28"/>
        <end position="49"/>
    </location>
</feature>
<evidence type="ECO:0000313" key="3">
    <source>
        <dbReference type="Proteomes" id="UP000016930"/>
    </source>
</evidence>